<dbReference type="InterPro" id="IPR001387">
    <property type="entry name" value="Cro/C1-type_HTH"/>
</dbReference>
<gene>
    <name evidence="3" type="ORF">B0W48_09240</name>
</gene>
<dbReference type="AlphaFoldDB" id="A0A1Q2GXU5"/>
<proteinExistence type="predicted"/>
<keyword evidence="1" id="KW-0472">Membrane</keyword>
<accession>A0A1Q2GXU5</accession>
<sequence>MSSLGMELKRLRADKKWTQAFAAKEIGIQQSYLSKLENGQSISSSDVIEKLNICYRVSFEHFVPNQEKTANLTKKLKWGGILFIIIGILIYLCAMLNIFFPETFFTYQAKNQGFWAINITEIYKGEKYIEGDVIYEIIGQRDVSRIENRILCVSSAVFIFIGILMSVRRVKPLHQKEK</sequence>
<dbReference type="Proteomes" id="UP000188243">
    <property type="component" value="Chromosome"/>
</dbReference>
<organism evidence="3 4">
    <name type="scientific">Pseudoalteromonas aliena</name>
    <dbReference type="NCBI Taxonomy" id="247523"/>
    <lineage>
        <taxon>Bacteria</taxon>
        <taxon>Pseudomonadati</taxon>
        <taxon>Pseudomonadota</taxon>
        <taxon>Gammaproteobacteria</taxon>
        <taxon>Alteromonadales</taxon>
        <taxon>Pseudoalteromonadaceae</taxon>
        <taxon>Pseudoalteromonas</taxon>
    </lineage>
</organism>
<dbReference type="RefSeq" id="WP_077536679.1">
    <property type="nucleotide sequence ID" value="NZ_CP019628.1"/>
</dbReference>
<dbReference type="CDD" id="cd00093">
    <property type="entry name" value="HTH_XRE"/>
    <property type="match status" value="1"/>
</dbReference>
<dbReference type="PROSITE" id="PS50943">
    <property type="entry name" value="HTH_CROC1"/>
    <property type="match status" value="1"/>
</dbReference>
<evidence type="ECO:0000313" key="3">
    <source>
        <dbReference type="EMBL" id="AQP99951.1"/>
    </source>
</evidence>
<dbReference type="Pfam" id="PF01381">
    <property type="entry name" value="HTH_3"/>
    <property type="match status" value="1"/>
</dbReference>
<evidence type="ECO:0000256" key="1">
    <source>
        <dbReference type="SAM" id="Phobius"/>
    </source>
</evidence>
<dbReference type="Gene3D" id="1.10.260.40">
    <property type="entry name" value="lambda repressor-like DNA-binding domains"/>
    <property type="match status" value="1"/>
</dbReference>
<dbReference type="EMBL" id="CP019628">
    <property type="protein sequence ID" value="AQP99951.1"/>
    <property type="molecule type" value="Genomic_DNA"/>
</dbReference>
<protein>
    <submittedName>
        <fullName evidence="3">Transcriptional regulator</fullName>
    </submittedName>
</protein>
<reference evidence="3 4" key="1">
    <citation type="submission" date="2017-02" db="EMBL/GenBank/DDBJ databases">
        <title>Complete genome sequence of the cold-active Pseudoalteromonas aliena strain EH1 isolated from Arctic seawater.</title>
        <authorList>
            <person name="Kim E."/>
            <person name="Heo E."/>
            <person name="Kim H."/>
            <person name="Kim D."/>
        </authorList>
    </citation>
    <scope>NUCLEOTIDE SEQUENCE [LARGE SCALE GENOMIC DNA]</scope>
    <source>
        <strain evidence="3 4">EH1</strain>
    </source>
</reference>
<keyword evidence="1" id="KW-1133">Transmembrane helix</keyword>
<dbReference type="SMART" id="SM00530">
    <property type="entry name" value="HTH_XRE"/>
    <property type="match status" value="1"/>
</dbReference>
<keyword evidence="1" id="KW-0812">Transmembrane</keyword>
<dbReference type="KEGG" id="paln:B0W48_09240"/>
<dbReference type="SUPFAM" id="SSF47413">
    <property type="entry name" value="lambda repressor-like DNA-binding domains"/>
    <property type="match status" value="1"/>
</dbReference>
<evidence type="ECO:0000313" key="4">
    <source>
        <dbReference type="Proteomes" id="UP000188243"/>
    </source>
</evidence>
<dbReference type="STRING" id="247523.B0W48_09240"/>
<feature type="transmembrane region" description="Helical" evidence="1">
    <location>
        <begin position="148"/>
        <end position="167"/>
    </location>
</feature>
<dbReference type="GO" id="GO:0003677">
    <property type="term" value="F:DNA binding"/>
    <property type="evidence" value="ECO:0007669"/>
    <property type="project" value="InterPro"/>
</dbReference>
<name>A0A1Q2GXU5_9GAMM</name>
<feature type="transmembrane region" description="Helical" evidence="1">
    <location>
        <begin position="78"/>
        <end position="100"/>
    </location>
</feature>
<evidence type="ECO:0000259" key="2">
    <source>
        <dbReference type="PROSITE" id="PS50943"/>
    </source>
</evidence>
<dbReference type="InterPro" id="IPR010982">
    <property type="entry name" value="Lambda_DNA-bd_dom_sf"/>
</dbReference>
<feature type="domain" description="HTH cro/C1-type" evidence="2">
    <location>
        <begin position="8"/>
        <end position="62"/>
    </location>
</feature>